<organism evidence="1 2">
    <name type="scientific">Parathielavia hyrcaniae</name>
    <dbReference type="NCBI Taxonomy" id="113614"/>
    <lineage>
        <taxon>Eukaryota</taxon>
        <taxon>Fungi</taxon>
        <taxon>Dikarya</taxon>
        <taxon>Ascomycota</taxon>
        <taxon>Pezizomycotina</taxon>
        <taxon>Sordariomycetes</taxon>
        <taxon>Sordariomycetidae</taxon>
        <taxon>Sordariales</taxon>
        <taxon>Chaetomiaceae</taxon>
        <taxon>Parathielavia</taxon>
    </lineage>
</organism>
<proteinExistence type="predicted"/>
<comment type="caution">
    <text evidence="1">The sequence shown here is derived from an EMBL/GenBank/DDBJ whole genome shotgun (WGS) entry which is preliminary data.</text>
</comment>
<dbReference type="Proteomes" id="UP001305647">
    <property type="component" value="Unassembled WGS sequence"/>
</dbReference>
<dbReference type="EMBL" id="MU863687">
    <property type="protein sequence ID" value="KAK4097054.1"/>
    <property type="molecule type" value="Genomic_DNA"/>
</dbReference>
<dbReference type="InterPro" id="IPR032675">
    <property type="entry name" value="LRR_dom_sf"/>
</dbReference>
<name>A0AAN6PUT9_9PEZI</name>
<reference evidence="1" key="1">
    <citation type="journal article" date="2023" name="Mol. Phylogenet. Evol.">
        <title>Genome-scale phylogeny and comparative genomics of the fungal order Sordariales.</title>
        <authorList>
            <person name="Hensen N."/>
            <person name="Bonometti L."/>
            <person name="Westerberg I."/>
            <person name="Brannstrom I.O."/>
            <person name="Guillou S."/>
            <person name="Cros-Aarteil S."/>
            <person name="Calhoun S."/>
            <person name="Haridas S."/>
            <person name="Kuo A."/>
            <person name="Mondo S."/>
            <person name="Pangilinan J."/>
            <person name="Riley R."/>
            <person name="LaButti K."/>
            <person name="Andreopoulos B."/>
            <person name="Lipzen A."/>
            <person name="Chen C."/>
            <person name="Yan M."/>
            <person name="Daum C."/>
            <person name="Ng V."/>
            <person name="Clum A."/>
            <person name="Steindorff A."/>
            <person name="Ohm R.A."/>
            <person name="Martin F."/>
            <person name="Silar P."/>
            <person name="Natvig D.O."/>
            <person name="Lalanne C."/>
            <person name="Gautier V."/>
            <person name="Ament-Velasquez S.L."/>
            <person name="Kruys A."/>
            <person name="Hutchinson M.I."/>
            <person name="Powell A.J."/>
            <person name="Barry K."/>
            <person name="Miller A.N."/>
            <person name="Grigoriev I.V."/>
            <person name="Debuchy R."/>
            <person name="Gladieux P."/>
            <person name="Hiltunen Thoren M."/>
            <person name="Johannesson H."/>
        </authorList>
    </citation>
    <scope>NUCLEOTIDE SEQUENCE</scope>
    <source>
        <strain evidence="1">CBS 757.83</strain>
    </source>
</reference>
<dbReference type="Gene3D" id="3.80.10.10">
    <property type="entry name" value="Ribonuclease Inhibitor"/>
    <property type="match status" value="1"/>
</dbReference>
<protein>
    <recommendedName>
        <fullName evidence="3">F-box domain-containing protein</fullName>
    </recommendedName>
</protein>
<evidence type="ECO:0000313" key="1">
    <source>
        <dbReference type="EMBL" id="KAK4097054.1"/>
    </source>
</evidence>
<evidence type="ECO:0008006" key="3">
    <source>
        <dbReference type="Google" id="ProtNLM"/>
    </source>
</evidence>
<accession>A0AAN6PUT9</accession>
<dbReference type="SUPFAM" id="SSF52047">
    <property type="entry name" value="RNI-like"/>
    <property type="match status" value="1"/>
</dbReference>
<sequence>MAHLCRTSKKLLAIATPHLYHRPAEGPWWLLLRTLIARPDLALHVRYLLDDRLWQSTVSTIIALFTPSSFDQEIWSRFSGLAAYLDELRGGILRQSQDGFAGIVMLREQPTIFEFFVSLCPNVQEIATGILLCHLFTDQPSGSLQHVRHVQMTLDSSCELLGEPMFQGFALIARLAIVAPNVRSIVCRFVMQSAQIRHRLPIITNLVQLHLHKSTLTLLALARILAACPNLRSFLYHDSHLDRECPGMECFTPWQAQEAILRYAPALTSLDLNISDDFELRSPADTVQSLRRLSELEHLSLDLTSLIPGIDPLNGMDPVQVPNMDPVLLVRLLPASIRSLRLCWSTNLQDPRFEFKHLREPLMRLAAATQDQFPALRSIAVSLFDAQSGTEEGMDDVKAVTATFRKLGIRTHIE</sequence>
<keyword evidence="2" id="KW-1185">Reference proteome</keyword>
<reference evidence="1" key="2">
    <citation type="submission" date="2023-05" db="EMBL/GenBank/DDBJ databases">
        <authorList>
            <consortium name="Lawrence Berkeley National Laboratory"/>
            <person name="Steindorff A."/>
            <person name="Hensen N."/>
            <person name="Bonometti L."/>
            <person name="Westerberg I."/>
            <person name="Brannstrom I.O."/>
            <person name="Guillou S."/>
            <person name="Cros-Aarteil S."/>
            <person name="Calhoun S."/>
            <person name="Haridas S."/>
            <person name="Kuo A."/>
            <person name="Mondo S."/>
            <person name="Pangilinan J."/>
            <person name="Riley R."/>
            <person name="Labutti K."/>
            <person name="Andreopoulos B."/>
            <person name="Lipzen A."/>
            <person name="Chen C."/>
            <person name="Yanf M."/>
            <person name="Daum C."/>
            <person name="Ng V."/>
            <person name="Clum A."/>
            <person name="Ohm R."/>
            <person name="Martin F."/>
            <person name="Silar P."/>
            <person name="Natvig D."/>
            <person name="Lalanne C."/>
            <person name="Gautier V."/>
            <person name="Ament-Velasquez S.L."/>
            <person name="Kruys A."/>
            <person name="Hutchinson M.I."/>
            <person name="Powell A.J."/>
            <person name="Barry K."/>
            <person name="Miller A.N."/>
            <person name="Grigoriev I.V."/>
            <person name="Debuchy R."/>
            <person name="Gladieux P."/>
            <person name="Thoren M.H."/>
            <person name="Johannesson H."/>
        </authorList>
    </citation>
    <scope>NUCLEOTIDE SEQUENCE</scope>
    <source>
        <strain evidence="1">CBS 757.83</strain>
    </source>
</reference>
<dbReference type="AlphaFoldDB" id="A0AAN6PUT9"/>
<gene>
    <name evidence="1" type="ORF">N658DRAFT_510732</name>
</gene>
<evidence type="ECO:0000313" key="2">
    <source>
        <dbReference type="Proteomes" id="UP001305647"/>
    </source>
</evidence>